<dbReference type="Pfam" id="PF03713">
    <property type="entry name" value="DUF305"/>
    <property type="match status" value="1"/>
</dbReference>
<evidence type="ECO:0000259" key="3">
    <source>
        <dbReference type="Pfam" id="PF03713"/>
    </source>
</evidence>
<feature type="signal peptide" evidence="2">
    <location>
        <begin position="1"/>
        <end position="24"/>
    </location>
</feature>
<dbReference type="Gene3D" id="1.20.1260.10">
    <property type="match status" value="1"/>
</dbReference>
<evidence type="ECO:0000313" key="4">
    <source>
        <dbReference type="EMBL" id="GGC56996.1"/>
    </source>
</evidence>
<dbReference type="Proteomes" id="UP000641514">
    <property type="component" value="Unassembled WGS sequence"/>
</dbReference>
<name>A0A916XAD7_9ACTN</name>
<proteinExistence type="predicted"/>
<evidence type="ECO:0000256" key="2">
    <source>
        <dbReference type="SAM" id="SignalP"/>
    </source>
</evidence>
<dbReference type="PANTHER" id="PTHR36933:SF1">
    <property type="entry name" value="SLL0788 PROTEIN"/>
    <property type="match status" value="1"/>
</dbReference>
<protein>
    <submittedName>
        <fullName evidence="4">DUF305 domain-containing protein</fullName>
    </submittedName>
</protein>
<feature type="region of interest" description="Disordered" evidence="1">
    <location>
        <begin position="22"/>
        <end position="53"/>
    </location>
</feature>
<sequence length="206" mass="22324">MRAHRTLVAIAATAALTLSGCASDEETTTDTAPGIDATTEVGATPEDGAEFGDGEFNDADIAFAQGMIVHHEQAIEMSDIILGKDNIDERVTALAEDIKAAQEPEIELLSEWLAQWGAEDNHAAHADDDMHGMMSDEDLEELRAAEGTEAARLFLEQMIIHHEGALAMSDTLLAFGSNPDAHELAEEILYAQETEIDYMKELLETL</sequence>
<dbReference type="PANTHER" id="PTHR36933">
    <property type="entry name" value="SLL0788 PROTEIN"/>
    <property type="match status" value="1"/>
</dbReference>
<feature type="chain" id="PRO_5037815779" evidence="2">
    <location>
        <begin position="25"/>
        <end position="206"/>
    </location>
</feature>
<evidence type="ECO:0000256" key="1">
    <source>
        <dbReference type="SAM" id="MobiDB-lite"/>
    </source>
</evidence>
<dbReference type="PROSITE" id="PS51257">
    <property type="entry name" value="PROKAR_LIPOPROTEIN"/>
    <property type="match status" value="1"/>
</dbReference>
<comment type="caution">
    <text evidence="4">The sequence shown here is derived from an EMBL/GenBank/DDBJ whole genome shotgun (WGS) entry which is preliminary data.</text>
</comment>
<gene>
    <name evidence="4" type="ORF">GCM10011410_06920</name>
</gene>
<evidence type="ECO:0000313" key="5">
    <source>
        <dbReference type="Proteomes" id="UP000641514"/>
    </source>
</evidence>
<dbReference type="InterPro" id="IPR012347">
    <property type="entry name" value="Ferritin-like"/>
</dbReference>
<reference evidence="4" key="2">
    <citation type="submission" date="2020-09" db="EMBL/GenBank/DDBJ databases">
        <authorList>
            <person name="Sun Q."/>
            <person name="Zhou Y."/>
        </authorList>
    </citation>
    <scope>NUCLEOTIDE SEQUENCE</scope>
    <source>
        <strain evidence="4">CGMCC 1.15478</strain>
    </source>
</reference>
<dbReference type="AlphaFoldDB" id="A0A916XAD7"/>
<keyword evidence="5" id="KW-1185">Reference proteome</keyword>
<keyword evidence="2" id="KW-0732">Signal</keyword>
<dbReference type="RefSeq" id="WP_188670675.1">
    <property type="nucleotide sequence ID" value="NZ_BMJH01000001.1"/>
</dbReference>
<dbReference type="EMBL" id="BMJH01000001">
    <property type="protein sequence ID" value="GGC56996.1"/>
    <property type="molecule type" value="Genomic_DNA"/>
</dbReference>
<organism evidence="4 5">
    <name type="scientific">Hoyosella rhizosphaerae</name>
    <dbReference type="NCBI Taxonomy" id="1755582"/>
    <lineage>
        <taxon>Bacteria</taxon>
        <taxon>Bacillati</taxon>
        <taxon>Actinomycetota</taxon>
        <taxon>Actinomycetes</taxon>
        <taxon>Mycobacteriales</taxon>
        <taxon>Hoyosellaceae</taxon>
        <taxon>Hoyosella</taxon>
    </lineage>
</organism>
<feature type="domain" description="DUF305" evidence="3">
    <location>
        <begin position="60"/>
        <end position="203"/>
    </location>
</feature>
<accession>A0A916XAD7</accession>
<reference evidence="4" key="1">
    <citation type="journal article" date="2014" name="Int. J. Syst. Evol. Microbiol.">
        <title>Complete genome sequence of Corynebacterium casei LMG S-19264T (=DSM 44701T), isolated from a smear-ripened cheese.</title>
        <authorList>
            <consortium name="US DOE Joint Genome Institute (JGI-PGF)"/>
            <person name="Walter F."/>
            <person name="Albersmeier A."/>
            <person name="Kalinowski J."/>
            <person name="Ruckert C."/>
        </authorList>
    </citation>
    <scope>NUCLEOTIDE SEQUENCE</scope>
    <source>
        <strain evidence="4">CGMCC 1.15478</strain>
    </source>
</reference>
<dbReference type="InterPro" id="IPR005183">
    <property type="entry name" value="DUF305_CopM-like"/>
</dbReference>